<reference evidence="2" key="1">
    <citation type="journal article" date="2022" name="Int. J. Mol. Sci.">
        <title>Draft Genome of Tanacetum Coccineum: Genomic Comparison of Closely Related Tanacetum-Family Plants.</title>
        <authorList>
            <person name="Yamashiro T."/>
            <person name="Shiraishi A."/>
            <person name="Nakayama K."/>
            <person name="Satake H."/>
        </authorList>
    </citation>
    <scope>NUCLEOTIDE SEQUENCE</scope>
</reference>
<name>A0ABQ4WMB9_9ASTR</name>
<evidence type="ECO:0000313" key="3">
    <source>
        <dbReference type="Proteomes" id="UP001151760"/>
    </source>
</evidence>
<dbReference type="GO" id="GO:0003964">
    <property type="term" value="F:RNA-directed DNA polymerase activity"/>
    <property type="evidence" value="ECO:0007669"/>
    <property type="project" value="UniProtKB-KW"/>
</dbReference>
<gene>
    <name evidence="2" type="ORF">Tco_0627375</name>
</gene>
<dbReference type="InterPro" id="IPR026960">
    <property type="entry name" value="RVT-Znf"/>
</dbReference>
<protein>
    <submittedName>
        <fullName evidence="2">RNA-directed DNA polymerase, eukaryota</fullName>
    </submittedName>
</protein>
<evidence type="ECO:0000313" key="2">
    <source>
        <dbReference type="EMBL" id="GJS54013.1"/>
    </source>
</evidence>
<reference evidence="2" key="2">
    <citation type="submission" date="2022-01" db="EMBL/GenBank/DDBJ databases">
        <authorList>
            <person name="Yamashiro T."/>
            <person name="Shiraishi A."/>
            <person name="Satake H."/>
            <person name="Nakayama K."/>
        </authorList>
    </citation>
    <scope>NUCLEOTIDE SEQUENCE</scope>
</reference>
<dbReference type="EMBL" id="BQNB010008766">
    <property type="protein sequence ID" value="GJS54013.1"/>
    <property type="molecule type" value="Genomic_DNA"/>
</dbReference>
<comment type="caution">
    <text evidence="2">The sequence shown here is derived from an EMBL/GenBank/DDBJ whole genome shotgun (WGS) entry which is preliminary data.</text>
</comment>
<proteinExistence type="predicted"/>
<organism evidence="2 3">
    <name type="scientific">Tanacetum coccineum</name>
    <dbReference type="NCBI Taxonomy" id="301880"/>
    <lineage>
        <taxon>Eukaryota</taxon>
        <taxon>Viridiplantae</taxon>
        <taxon>Streptophyta</taxon>
        <taxon>Embryophyta</taxon>
        <taxon>Tracheophyta</taxon>
        <taxon>Spermatophyta</taxon>
        <taxon>Magnoliopsida</taxon>
        <taxon>eudicotyledons</taxon>
        <taxon>Gunneridae</taxon>
        <taxon>Pentapetalae</taxon>
        <taxon>asterids</taxon>
        <taxon>campanulids</taxon>
        <taxon>Asterales</taxon>
        <taxon>Asteraceae</taxon>
        <taxon>Asteroideae</taxon>
        <taxon>Anthemideae</taxon>
        <taxon>Anthemidinae</taxon>
        <taxon>Tanacetum</taxon>
    </lineage>
</organism>
<dbReference type="PANTHER" id="PTHR33116:SF78">
    <property type="entry name" value="OS12G0587133 PROTEIN"/>
    <property type="match status" value="1"/>
</dbReference>
<dbReference type="Pfam" id="PF13966">
    <property type="entry name" value="zf-RVT"/>
    <property type="match status" value="1"/>
</dbReference>
<keyword evidence="3" id="KW-1185">Reference proteome</keyword>
<evidence type="ECO:0000259" key="1">
    <source>
        <dbReference type="Pfam" id="PF13966"/>
    </source>
</evidence>
<keyword evidence="2" id="KW-0695">RNA-directed DNA polymerase</keyword>
<keyword evidence="2" id="KW-0548">Nucleotidyltransferase</keyword>
<keyword evidence="2" id="KW-0808">Transferase</keyword>
<accession>A0ABQ4WMB9</accession>
<dbReference type="Proteomes" id="UP001151760">
    <property type="component" value="Unassembled WGS sequence"/>
</dbReference>
<sequence>MGIGVSNEEVLAAANIIGCSTFSTSFSYLGVKTLSVGGRLTLIKSVLTSLPLYHMSLYKAPLGVLRDLESLRRKFFNGADINEKRFSMISWNKILASKQKGGRGSVSSLSPWNCILKELNSLSAKGINLLALLKKKVGNGANTLFWEDCWINDVPLSRSFPRLYALELKKGITVADKLIDASFVASFRRNPRGGVEEEQLHHLVELVGSISLSPSNDRWAWLLGSSGEFSVHSARTFIDDILLPFVGDVTRWVKVVPIKVNILAWKVCLDKLPTRLNLSLRGIDIPSIICPNCGLAGESCSHLFYSCNLARTLWRKIARWWEIDIPDFSCYEEWIAWFKTTRFSKAQKEMLEGVFYVMWWMIWKFRNQVLFGSSHPRMELLFDDIVSYSFTWCSNRCKNNIDWISWMKCPKSISL</sequence>
<dbReference type="PANTHER" id="PTHR33116">
    <property type="entry name" value="REVERSE TRANSCRIPTASE ZINC-BINDING DOMAIN-CONTAINING PROTEIN-RELATED-RELATED"/>
    <property type="match status" value="1"/>
</dbReference>
<feature type="domain" description="Reverse transcriptase zinc-binding" evidence="1">
    <location>
        <begin position="251"/>
        <end position="314"/>
    </location>
</feature>